<keyword evidence="2 5" id="KW-0645">Protease</keyword>
<dbReference type="InterPro" id="IPR036034">
    <property type="entry name" value="PDZ_sf"/>
</dbReference>
<reference evidence="7 8" key="1">
    <citation type="journal article" date="2016" name="Nat. Commun.">
        <title>Thousands of microbial genomes shed light on interconnected biogeochemical processes in an aquifer system.</title>
        <authorList>
            <person name="Anantharaman K."/>
            <person name="Brown C.T."/>
            <person name="Hug L.A."/>
            <person name="Sharon I."/>
            <person name="Castelle C.J."/>
            <person name="Probst A.J."/>
            <person name="Thomas B.C."/>
            <person name="Singh A."/>
            <person name="Wilkins M.J."/>
            <person name="Karaoz U."/>
            <person name="Brodie E.L."/>
            <person name="Williams K.H."/>
            <person name="Hubbard S.S."/>
            <person name="Banfield J.F."/>
        </authorList>
    </citation>
    <scope>NUCLEOTIDE SEQUENCE [LARGE SCALE GENOMIC DNA]</scope>
</reference>
<evidence type="ECO:0000256" key="4">
    <source>
        <dbReference type="ARBA" id="ARBA00022825"/>
    </source>
</evidence>
<dbReference type="GO" id="GO:0030288">
    <property type="term" value="C:outer membrane-bounded periplasmic space"/>
    <property type="evidence" value="ECO:0007669"/>
    <property type="project" value="TreeGrafter"/>
</dbReference>
<comment type="caution">
    <text evidence="7">The sequence shown here is derived from an EMBL/GenBank/DDBJ whole genome shotgun (WGS) entry which is preliminary data.</text>
</comment>
<evidence type="ECO:0000259" key="6">
    <source>
        <dbReference type="PROSITE" id="PS50106"/>
    </source>
</evidence>
<dbReference type="Pfam" id="PF00595">
    <property type="entry name" value="PDZ"/>
    <property type="match status" value="1"/>
</dbReference>
<dbReference type="Proteomes" id="UP000178991">
    <property type="component" value="Unassembled WGS sequence"/>
</dbReference>
<evidence type="ECO:0000313" key="7">
    <source>
        <dbReference type="EMBL" id="OGZ62966.1"/>
    </source>
</evidence>
<dbReference type="EMBL" id="MHOL01000010">
    <property type="protein sequence ID" value="OGZ62966.1"/>
    <property type="molecule type" value="Genomic_DNA"/>
</dbReference>
<evidence type="ECO:0000256" key="1">
    <source>
        <dbReference type="ARBA" id="ARBA00009179"/>
    </source>
</evidence>
<dbReference type="PANTHER" id="PTHR32060">
    <property type="entry name" value="TAIL-SPECIFIC PROTEASE"/>
    <property type="match status" value="1"/>
</dbReference>
<dbReference type="AlphaFoldDB" id="A0A1G2HKF8"/>
<dbReference type="FunFam" id="2.30.42.10:FF:000063">
    <property type="entry name" value="Peptidase, S41 family"/>
    <property type="match status" value="1"/>
</dbReference>
<dbReference type="SUPFAM" id="SSF50156">
    <property type="entry name" value="PDZ domain-like"/>
    <property type="match status" value="1"/>
</dbReference>
<dbReference type="PANTHER" id="PTHR32060:SF30">
    <property type="entry name" value="CARBOXY-TERMINAL PROCESSING PROTEASE CTPA"/>
    <property type="match status" value="1"/>
</dbReference>
<evidence type="ECO:0000256" key="3">
    <source>
        <dbReference type="ARBA" id="ARBA00022801"/>
    </source>
</evidence>
<dbReference type="InterPro" id="IPR029045">
    <property type="entry name" value="ClpP/crotonase-like_dom_sf"/>
</dbReference>
<accession>A0A1G2HKF8</accession>
<dbReference type="Gene3D" id="3.90.226.10">
    <property type="entry name" value="2-enoyl-CoA Hydratase, Chain A, domain 1"/>
    <property type="match status" value="1"/>
</dbReference>
<dbReference type="Gene3D" id="2.30.42.10">
    <property type="match status" value="1"/>
</dbReference>
<dbReference type="Pfam" id="PF03572">
    <property type="entry name" value="Peptidase_S41"/>
    <property type="match status" value="1"/>
</dbReference>
<dbReference type="CDD" id="cd07560">
    <property type="entry name" value="Peptidase_S41_CPP"/>
    <property type="match status" value="1"/>
</dbReference>
<dbReference type="InterPro" id="IPR001478">
    <property type="entry name" value="PDZ"/>
</dbReference>
<protein>
    <recommendedName>
        <fullName evidence="6">PDZ domain-containing protein</fullName>
    </recommendedName>
</protein>
<dbReference type="CDD" id="cd06782">
    <property type="entry name" value="cpPDZ_CPP-like"/>
    <property type="match status" value="1"/>
</dbReference>
<feature type="domain" description="PDZ" evidence="6">
    <location>
        <begin position="92"/>
        <end position="151"/>
    </location>
</feature>
<dbReference type="InterPro" id="IPR055210">
    <property type="entry name" value="CtpA/B_N"/>
</dbReference>
<dbReference type="NCBIfam" id="TIGR00225">
    <property type="entry name" value="prc"/>
    <property type="match status" value="1"/>
</dbReference>
<dbReference type="PROSITE" id="PS50106">
    <property type="entry name" value="PDZ"/>
    <property type="match status" value="1"/>
</dbReference>
<dbReference type="GO" id="GO:0008236">
    <property type="term" value="F:serine-type peptidase activity"/>
    <property type="evidence" value="ECO:0007669"/>
    <property type="project" value="UniProtKB-KW"/>
</dbReference>
<dbReference type="InterPro" id="IPR005151">
    <property type="entry name" value="Tail-specific_protease"/>
</dbReference>
<evidence type="ECO:0000313" key="8">
    <source>
        <dbReference type="Proteomes" id="UP000178991"/>
    </source>
</evidence>
<dbReference type="InterPro" id="IPR004447">
    <property type="entry name" value="Peptidase_S41A"/>
</dbReference>
<evidence type="ECO:0000256" key="5">
    <source>
        <dbReference type="RuleBase" id="RU004404"/>
    </source>
</evidence>
<dbReference type="GO" id="GO:0007165">
    <property type="term" value="P:signal transduction"/>
    <property type="evidence" value="ECO:0007669"/>
    <property type="project" value="TreeGrafter"/>
</dbReference>
<comment type="similarity">
    <text evidence="1 5">Belongs to the peptidase S41A family.</text>
</comment>
<evidence type="ECO:0000256" key="2">
    <source>
        <dbReference type="ARBA" id="ARBA00022670"/>
    </source>
</evidence>
<dbReference type="SMART" id="SM00245">
    <property type="entry name" value="TSPc"/>
    <property type="match status" value="1"/>
</dbReference>
<organism evidence="7 8">
    <name type="scientific">Candidatus Staskawiczbacteria bacterium RIFCSPHIGHO2_01_FULL_34_27</name>
    <dbReference type="NCBI Taxonomy" id="1802199"/>
    <lineage>
        <taxon>Bacteria</taxon>
        <taxon>Candidatus Staskawicziibacteriota</taxon>
    </lineage>
</organism>
<keyword evidence="3 5" id="KW-0378">Hydrolase</keyword>
<dbReference type="GO" id="GO:0004175">
    <property type="term" value="F:endopeptidase activity"/>
    <property type="evidence" value="ECO:0007669"/>
    <property type="project" value="TreeGrafter"/>
</dbReference>
<name>A0A1G2HKF8_9BACT</name>
<gene>
    <name evidence="7" type="ORF">A2639_01600</name>
</gene>
<dbReference type="SUPFAM" id="SSF52096">
    <property type="entry name" value="ClpP/crotonase"/>
    <property type="match status" value="1"/>
</dbReference>
<dbReference type="SMART" id="SM00228">
    <property type="entry name" value="PDZ"/>
    <property type="match status" value="1"/>
</dbReference>
<dbReference type="Pfam" id="PF22694">
    <property type="entry name" value="CtpB_N-like"/>
    <property type="match status" value="1"/>
</dbReference>
<proteinExistence type="inferred from homology"/>
<dbReference type="Gene3D" id="3.30.750.44">
    <property type="match status" value="1"/>
</dbReference>
<keyword evidence="4 5" id="KW-0720">Serine protease</keyword>
<sequence>MLITILLVVFVIGFVLGKNQAVCKVCKPESVDFSLFWDAYNKLRQNFISPEKIDNQKILYGAIAGMTKSLGDPYTDFFNPDQAKMFNQDLLGSFEGIGVEVGTKKEQLTVIAPLKGTPGDKAGLKAGDLIIKINSKNTSDMSEQEAVNNIRGKKGTEVILTIFRDGWNQTKEIKIIRDTIKVNSIDWELKDGDIAYISIHQFDQSLSADFKKISFQILDSPAKKIILDLRNNPGGYLEVSQDIASWFLKSGQVVTIEDFGKNKNSQQYKAQGNNIFVDYPMVILINKGSASAAEILAGALRDNRNIQLVGEKSFGKGSVQKLVELNDGESFIKITIAKWLTPKGSSISEVGLSPDVKIDITDNDLKVEKDSQLDKAIEIIKKLK</sequence>
<dbReference type="GO" id="GO:0006508">
    <property type="term" value="P:proteolysis"/>
    <property type="evidence" value="ECO:0007669"/>
    <property type="project" value="UniProtKB-KW"/>
</dbReference>